<dbReference type="Proteomes" id="UP000019028">
    <property type="component" value="Chromosome"/>
</dbReference>
<gene>
    <name evidence="9" type="ORF">Sant_2446</name>
</gene>
<comment type="similarity">
    <text evidence="2">Belongs to the GhoT/OrtT toxin family.</text>
</comment>
<evidence type="ECO:0008006" key="11">
    <source>
        <dbReference type="Google" id="ProtNLM"/>
    </source>
</evidence>
<evidence type="ECO:0000313" key="10">
    <source>
        <dbReference type="Proteomes" id="UP000019028"/>
    </source>
</evidence>
<dbReference type="OrthoDB" id="6413705at2"/>
<evidence type="ECO:0000256" key="5">
    <source>
        <dbReference type="ARBA" id="ARBA00022692"/>
    </source>
</evidence>
<keyword evidence="3" id="KW-1003">Cell membrane</keyword>
<dbReference type="Pfam" id="PF10753">
    <property type="entry name" value="Toxin_GhoT_OrtT"/>
    <property type="match status" value="1"/>
</dbReference>
<evidence type="ECO:0000256" key="4">
    <source>
        <dbReference type="ARBA" id="ARBA00022519"/>
    </source>
</evidence>
<evidence type="ECO:0000256" key="7">
    <source>
        <dbReference type="ARBA" id="ARBA00023136"/>
    </source>
</evidence>
<feature type="transmembrane region" description="Helical" evidence="8">
    <location>
        <begin position="7"/>
        <end position="26"/>
    </location>
</feature>
<comment type="subcellular location">
    <subcellularLocation>
        <location evidence="1">Cell inner membrane</location>
        <topology evidence="1">Multi-pass membrane protein</topology>
    </subcellularLocation>
</comment>
<evidence type="ECO:0000256" key="2">
    <source>
        <dbReference type="ARBA" id="ARBA00010408"/>
    </source>
</evidence>
<keyword evidence="5 8" id="KW-0812">Transmembrane</keyword>
<evidence type="ECO:0000313" key="9">
    <source>
        <dbReference type="EMBL" id="AHF77488.1"/>
    </source>
</evidence>
<accession>W0HZB8</accession>
<dbReference type="GO" id="GO:0005886">
    <property type="term" value="C:plasma membrane"/>
    <property type="evidence" value="ECO:0007669"/>
    <property type="project" value="UniProtKB-SubCell"/>
</dbReference>
<keyword evidence="6 8" id="KW-1133">Transmembrane helix</keyword>
<dbReference type="PATRIC" id="fig|1239307.3.peg.2727"/>
<dbReference type="KEGG" id="sod:Sant_2446"/>
<dbReference type="AlphaFoldDB" id="W0HZB8"/>
<organism evidence="9 10">
    <name type="scientific">Sodalis praecaptivus</name>
    <dbReference type="NCBI Taxonomy" id="1239307"/>
    <lineage>
        <taxon>Bacteria</taxon>
        <taxon>Pseudomonadati</taxon>
        <taxon>Pseudomonadota</taxon>
        <taxon>Gammaproteobacteria</taxon>
        <taxon>Enterobacterales</taxon>
        <taxon>Bruguierivoracaceae</taxon>
        <taxon>Sodalis</taxon>
    </lineage>
</organism>
<keyword evidence="7 8" id="KW-0472">Membrane</keyword>
<evidence type="ECO:0000256" key="6">
    <source>
        <dbReference type="ARBA" id="ARBA00022989"/>
    </source>
</evidence>
<protein>
    <recommendedName>
        <fullName evidence="11">Inner membrane protein</fullName>
    </recommendedName>
</protein>
<dbReference type="HOGENOM" id="CLU_189012_1_0_6"/>
<dbReference type="RefSeq" id="WP_025422635.1">
    <property type="nucleotide sequence ID" value="NZ_CP006569.1"/>
</dbReference>
<dbReference type="InterPro" id="IPR019689">
    <property type="entry name" value="Toxin_GhoT/OrtT"/>
</dbReference>
<evidence type="ECO:0000256" key="3">
    <source>
        <dbReference type="ARBA" id="ARBA00022475"/>
    </source>
</evidence>
<proteinExistence type="inferred from homology"/>
<name>W0HZB8_9GAMM</name>
<evidence type="ECO:0000256" key="1">
    <source>
        <dbReference type="ARBA" id="ARBA00004429"/>
    </source>
</evidence>
<dbReference type="EMBL" id="CP006569">
    <property type="protein sequence ID" value="AHF77488.1"/>
    <property type="molecule type" value="Genomic_DNA"/>
</dbReference>
<keyword evidence="10" id="KW-1185">Reference proteome</keyword>
<reference evidence="9 10" key="1">
    <citation type="journal article" date="2014" name="Genome Biol. Evol.">
        <title>Genome degeneration and adaptation in a nascent stage of symbiosis.</title>
        <authorList>
            <person name="Oakeson K.F."/>
            <person name="Gil R."/>
            <person name="Clayton A.L."/>
            <person name="Dunn D.M."/>
            <person name="von Niederhausern A.C."/>
            <person name="Hamil C."/>
            <person name="Aoyagi A."/>
            <person name="Duval B."/>
            <person name="Baca A."/>
            <person name="Silva F.J."/>
            <person name="Vallier A."/>
            <person name="Jackson D.G."/>
            <person name="Latorre A."/>
            <person name="Weiss R.B."/>
            <person name="Heddi A."/>
            <person name="Moya A."/>
            <person name="Dale C."/>
        </authorList>
    </citation>
    <scope>NUCLEOTIDE SEQUENCE [LARGE SCALE GENOMIC DNA]</scope>
    <source>
        <strain evidence="9 10">HS1</strain>
    </source>
</reference>
<keyword evidence="4" id="KW-0997">Cell inner membrane</keyword>
<evidence type="ECO:0000256" key="8">
    <source>
        <dbReference type="SAM" id="Phobius"/>
    </source>
</evidence>
<sequence length="59" mass="6652">MSPAWEALTHIYIIGLFIAVPVTFLLSHDPSLRIRLFTAKIIGLTWPMSLPVVLLFALF</sequence>
<feature type="transmembrane region" description="Helical" evidence="8">
    <location>
        <begin position="38"/>
        <end position="58"/>
    </location>
</feature>